<dbReference type="Pfam" id="PF13191">
    <property type="entry name" value="AAA_16"/>
    <property type="match status" value="1"/>
</dbReference>
<gene>
    <name evidence="4" type="ORF">RM649_19975</name>
</gene>
<dbReference type="Proteomes" id="UP001183777">
    <property type="component" value="Unassembled WGS sequence"/>
</dbReference>
<dbReference type="PROSITE" id="PS00622">
    <property type="entry name" value="HTH_LUXR_1"/>
    <property type="match status" value="1"/>
</dbReference>
<dbReference type="Gene3D" id="1.25.40.10">
    <property type="entry name" value="Tetratricopeptide repeat domain"/>
    <property type="match status" value="2"/>
</dbReference>
<comment type="caution">
    <text evidence="4">The sequence shown here is derived from an EMBL/GenBank/DDBJ whole genome shotgun (WGS) entry which is preliminary data.</text>
</comment>
<sequence length="901" mass="95756">MRTSAPPHGPLLGRQLETQRLRELIGAARTGRGGALVLRGEAGIGKSTLLEHVEEAASGFRVLRAGGSELEAELPFAALHQLCLPVLGHLTELPAEHRRALRIAFDLASGTPDVFRVGLATLGLLNAAGQERPVLCVVDDAHWLDAASSKALAFLARRIFAESVAMVLAVRLPYEAGELDVLPSLGVDGLSDAEARALLAAQSHETLDEQVRDRLVAEARGNPLALLALPRAGGFAPPRLTPVPTRVGQEFRATLSGLPAQARLLLTIAGADPTGDPGLLWPAARRLDIDLPAAGAAATATGLVEFGTRVRFYHPLARAAAYDAAGVGERLLAHHVLAEVTDPVADPDRRAWHRAQAAAAPDEDVAAELERSASRAQARGGAVATAAFLERAAELSLDAAQRIERTLAATRAHLDAGATDKAATLLRTAESAGLDELQQAETDLLRGRIALVRVDDSEGPAWMLRAARRLAPLDPERSRESYLEALEMSLLVGRANGVMDAVLAEAGSAPPHPPDILDALDILTTNGHRAAVPLIKEALDGAEGPLWTRHPALGIILAAELWDPDTHTRIIEWLLKSGRESGSPLVLRLGLAQAASAAALTGDLDGAMAAIAEEEAIADATGAPGIIYHRLQLAAMRGRREEASALFEAVMTTATATGQVVSNVHWASAVLNNGLADYQEALAAARRATADGELFTAGFVLPELVEAAVRCGEHAAAVAALESLTERTEACGTPSGLGIAAYARALVTGAENDYREAVAHLTGTPMLPYRARAHLLYGEWLRRQGRRQDCRPHLRTAHELFSGAGIEAFGRRAADELRATGETARSRTDHARDQLTMQELHIARLVATGATSKEVAARLFLSPRTVDTHLRNLYRKLGINSRRQLRDRPDLRPVDQGLSAT</sequence>
<dbReference type="Pfam" id="PF00196">
    <property type="entry name" value="GerE"/>
    <property type="match status" value="1"/>
</dbReference>
<keyword evidence="2" id="KW-0067">ATP-binding</keyword>
<name>A0ABU2RM21_9ACTN</name>
<dbReference type="RefSeq" id="WP_311658163.1">
    <property type="nucleotide sequence ID" value="NZ_JAVREX010000008.1"/>
</dbReference>
<dbReference type="InterPro" id="IPR016032">
    <property type="entry name" value="Sig_transdc_resp-reg_C-effctor"/>
</dbReference>
<dbReference type="InterPro" id="IPR011990">
    <property type="entry name" value="TPR-like_helical_dom_sf"/>
</dbReference>
<evidence type="ECO:0000256" key="2">
    <source>
        <dbReference type="ARBA" id="ARBA00022840"/>
    </source>
</evidence>
<dbReference type="PRINTS" id="PR00038">
    <property type="entry name" value="HTHLUXR"/>
</dbReference>
<dbReference type="PROSITE" id="PS50043">
    <property type="entry name" value="HTH_LUXR_2"/>
    <property type="match status" value="1"/>
</dbReference>
<reference evidence="5" key="1">
    <citation type="submission" date="2023-07" db="EMBL/GenBank/DDBJ databases">
        <title>30 novel species of actinomycetes from the DSMZ collection.</title>
        <authorList>
            <person name="Nouioui I."/>
        </authorList>
    </citation>
    <scope>NUCLEOTIDE SEQUENCE [LARGE SCALE GENOMIC DNA]</scope>
    <source>
        <strain evidence="5">DSM 41770</strain>
    </source>
</reference>
<dbReference type="PANTHER" id="PTHR16305:SF35">
    <property type="entry name" value="TRANSCRIPTIONAL ACTIVATOR DOMAIN"/>
    <property type="match status" value="1"/>
</dbReference>
<evidence type="ECO:0000313" key="5">
    <source>
        <dbReference type="Proteomes" id="UP001183777"/>
    </source>
</evidence>
<evidence type="ECO:0000256" key="1">
    <source>
        <dbReference type="ARBA" id="ARBA00022741"/>
    </source>
</evidence>
<dbReference type="Gene3D" id="1.10.10.10">
    <property type="entry name" value="Winged helix-like DNA-binding domain superfamily/Winged helix DNA-binding domain"/>
    <property type="match status" value="1"/>
</dbReference>
<dbReference type="InterPro" id="IPR041664">
    <property type="entry name" value="AAA_16"/>
</dbReference>
<dbReference type="SUPFAM" id="SSF52540">
    <property type="entry name" value="P-loop containing nucleoside triphosphate hydrolases"/>
    <property type="match status" value="1"/>
</dbReference>
<keyword evidence="1" id="KW-0547">Nucleotide-binding</keyword>
<dbReference type="CDD" id="cd06170">
    <property type="entry name" value="LuxR_C_like"/>
    <property type="match status" value="1"/>
</dbReference>
<dbReference type="SUPFAM" id="SSF48452">
    <property type="entry name" value="TPR-like"/>
    <property type="match status" value="1"/>
</dbReference>
<protein>
    <submittedName>
        <fullName evidence="4">AAA family ATPase</fullName>
    </submittedName>
</protein>
<dbReference type="InterPro" id="IPR027417">
    <property type="entry name" value="P-loop_NTPase"/>
</dbReference>
<dbReference type="InterPro" id="IPR000792">
    <property type="entry name" value="Tscrpt_reg_LuxR_C"/>
</dbReference>
<dbReference type="SMART" id="SM00421">
    <property type="entry name" value="HTH_LUXR"/>
    <property type="match status" value="1"/>
</dbReference>
<evidence type="ECO:0000259" key="3">
    <source>
        <dbReference type="PROSITE" id="PS50043"/>
    </source>
</evidence>
<evidence type="ECO:0000313" key="4">
    <source>
        <dbReference type="EMBL" id="MDT0429911.1"/>
    </source>
</evidence>
<dbReference type="EMBL" id="JAVREX010000008">
    <property type="protein sequence ID" value="MDT0429911.1"/>
    <property type="molecule type" value="Genomic_DNA"/>
</dbReference>
<organism evidence="4 5">
    <name type="scientific">Streptomyces salyersiae</name>
    <dbReference type="NCBI Taxonomy" id="3075530"/>
    <lineage>
        <taxon>Bacteria</taxon>
        <taxon>Bacillati</taxon>
        <taxon>Actinomycetota</taxon>
        <taxon>Actinomycetes</taxon>
        <taxon>Kitasatosporales</taxon>
        <taxon>Streptomycetaceae</taxon>
        <taxon>Streptomyces</taxon>
    </lineage>
</organism>
<proteinExistence type="predicted"/>
<dbReference type="InterPro" id="IPR036388">
    <property type="entry name" value="WH-like_DNA-bd_sf"/>
</dbReference>
<feature type="domain" description="HTH luxR-type" evidence="3">
    <location>
        <begin position="828"/>
        <end position="893"/>
    </location>
</feature>
<accession>A0ABU2RM21</accession>
<dbReference type="SUPFAM" id="SSF46894">
    <property type="entry name" value="C-terminal effector domain of the bipartite response regulators"/>
    <property type="match status" value="1"/>
</dbReference>
<keyword evidence="5" id="KW-1185">Reference proteome</keyword>
<dbReference type="PANTHER" id="PTHR16305">
    <property type="entry name" value="TESTICULAR SOLUBLE ADENYLYL CYCLASE"/>
    <property type="match status" value="1"/>
</dbReference>